<gene>
    <name evidence="1" type="ORF">AWW67_10920</name>
</gene>
<evidence type="ECO:0000313" key="1">
    <source>
        <dbReference type="EMBL" id="KYG79817.1"/>
    </source>
</evidence>
<dbReference type="PROSITE" id="PS51257">
    <property type="entry name" value="PROKAR_LIPOPROTEIN"/>
    <property type="match status" value="1"/>
</dbReference>
<dbReference type="STRING" id="1914963.AWW67_10920"/>
<evidence type="ECO:0008006" key="3">
    <source>
        <dbReference type="Google" id="ProtNLM"/>
    </source>
</evidence>
<name>A0A150XM30_9BACT</name>
<organism evidence="1 2">
    <name type="scientific">Roseivirga seohaensis</name>
    <dbReference type="NCBI Taxonomy" id="1914963"/>
    <lineage>
        <taxon>Bacteria</taxon>
        <taxon>Pseudomonadati</taxon>
        <taxon>Bacteroidota</taxon>
        <taxon>Cytophagia</taxon>
        <taxon>Cytophagales</taxon>
        <taxon>Roseivirgaceae</taxon>
        <taxon>Roseivirga</taxon>
    </lineage>
</organism>
<sequence>MKRYTKNILGLILLVFMLSSCHNTLYRNGALVKNLKENYSYDSPKIDVMLFPKEILLKCEAHHRNKLKKHDTLELKRISLVEYQNTEYTLIEYDFKEVFDSRLVYIWDHKKNKLIGYFYKSLA</sequence>
<dbReference type="AlphaFoldDB" id="A0A150XM30"/>
<accession>A0A150XM30</accession>
<proteinExistence type="predicted"/>
<reference evidence="1 2" key="1">
    <citation type="submission" date="2016-01" db="EMBL/GenBank/DDBJ databases">
        <title>Genome sequencing of Roseivirga seohaensis SW-152.</title>
        <authorList>
            <person name="Selvaratnam C."/>
            <person name="Thevarajoo S."/>
            <person name="Goh K.M."/>
            <person name="Ee R."/>
            <person name="Chan K.-G."/>
            <person name="Chong C.S."/>
        </authorList>
    </citation>
    <scope>NUCLEOTIDE SEQUENCE [LARGE SCALE GENOMIC DNA]</scope>
    <source>
        <strain evidence="1 2">SW-152</strain>
    </source>
</reference>
<dbReference type="EMBL" id="LRPB01000048">
    <property type="protein sequence ID" value="KYG79817.1"/>
    <property type="molecule type" value="Genomic_DNA"/>
</dbReference>
<comment type="caution">
    <text evidence="1">The sequence shown here is derived from an EMBL/GenBank/DDBJ whole genome shotgun (WGS) entry which is preliminary data.</text>
</comment>
<dbReference type="Proteomes" id="UP000075663">
    <property type="component" value="Unassembled WGS sequence"/>
</dbReference>
<evidence type="ECO:0000313" key="2">
    <source>
        <dbReference type="Proteomes" id="UP000075663"/>
    </source>
</evidence>
<protein>
    <recommendedName>
        <fullName evidence="3">Lipoprotein</fullName>
    </recommendedName>
</protein>